<dbReference type="InterPro" id="IPR001387">
    <property type="entry name" value="Cro/C1-type_HTH"/>
</dbReference>
<evidence type="ECO:0000313" key="8">
    <source>
        <dbReference type="Proteomes" id="UP000005710"/>
    </source>
</evidence>
<dbReference type="AlphaFoldDB" id="K6Q1E0"/>
<dbReference type="InterPro" id="IPR004437">
    <property type="entry name" value="ParB/RepB/Spo0J"/>
</dbReference>
<dbReference type="RefSeq" id="WP_006902759.1">
    <property type="nucleotide sequence ID" value="NZ_JH976535.1"/>
</dbReference>
<dbReference type="GO" id="GO:0009295">
    <property type="term" value="C:nucleoid"/>
    <property type="evidence" value="ECO:0007669"/>
    <property type="project" value="UniProtKB-SubCell"/>
</dbReference>
<evidence type="ECO:0000313" key="7">
    <source>
        <dbReference type="EMBL" id="EKP94774.1"/>
    </source>
</evidence>
<comment type="caution">
    <text evidence="7">The sequence shown here is derived from an EMBL/GenBank/DDBJ whole genome shotgun (WGS) entry which is preliminary data.</text>
</comment>
<keyword evidence="4" id="KW-0238">DNA-binding</keyword>
<dbReference type="Pfam" id="PF02195">
    <property type="entry name" value="ParB_N"/>
    <property type="match status" value="1"/>
</dbReference>
<dbReference type="GO" id="GO:0045881">
    <property type="term" value="P:positive regulation of sporulation resulting in formation of a cellular spore"/>
    <property type="evidence" value="ECO:0007669"/>
    <property type="project" value="TreeGrafter"/>
</dbReference>
<feature type="domain" description="ParB-like N-terminal" evidence="6">
    <location>
        <begin position="36"/>
        <end position="125"/>
    </location>
</feature>
<dbReference type="InterPro" id="IPR041468">
    <property type="entry name" value="HTH_ParB/Spo0J"/>
</dbReference>
<protein>
    <submittedName>
        <fullName evidence="7">ParB-like partition protein</fullName>
    </submittedName>
</protein>
<gene>
    <name evidence="7" type="ORF">ThesuDRAFT_00478</name>
</gene>
<comment type="similarity">
    <text evidence="2">Belongs to the ParB family.</text>
</comment>
<comment type="subcellular location">
    <subcellularLocation>
        <location evidence="1">Cytoplasm</location>
        <location evidence="1">Nucleoid</location>
    </subcellularLocation>
</comment>
<reference evidence="7" key="1">
    <citation type="submission" date="2010-10" db="EMBL/GenBank/DDBJ databases">
        <authorList>
            <consortium name="US DOE Joint Genome Institute (JGI-PGF)"/>
            <person name="Lucas S."/>
            <person name="Copeland A."/>
            <person name="Lapidus A."/>
            <person name="Bruce D."/>
            <person name="Goodwin L."/>
            <person name="Pitluck S."/>
            <person name="Kyrpides N."/>
            <person name="Mavromatis K."/>
            <person name="Detter J.C."/>
            <person name="Han C."/>
            <person name="Land M."/>
            <person name="Hauser L."/>
            <person name="Markowitz V."/>
            <person name="Cheng J.-F."/>
            <person name="Hugenholtz P."/>
            <person name="Woyke T."/>
            <person name="Wu D."/>
            <person name="Pukall R."/>
            <person name="Wahrenburg C."/>
            <person name="Brambilla E."/>
            <person name="Klenk H.-P."/>
            <person name="Eisen J.A."/>
        </authorList>
    </citation>
    <scope>NUCLEOTIDE SEQUENCE [LARGE SCALE GENOMIC DNA]</scope>
    <source>
        <strain evidence="7">DSM 13965</strain>
    </source>
</reference>
<feature type="region of interest" description="Disordered" evidence="5">
    <location>
        <begin position="223"/>
        <end position="245"/>
    </location>
</feature>
<dbReference type="Pfam" id="PF23552">
    <property type="entry name" value="ParB_C"/>
    <property type="match status" value="1"/>
</dbReference>
<evidence type="ECO:0000259" key="6">
    <source>
        <dbReference type="SMART" id="SM00470"/>
    </source>
</evidence>
<dbReference type="InterPro" id="IPR050336">
    <property type="entry name" value="Chromosome_partition/occlusion"/>
</dbReference>
<dbReference type="OrthoDB" id="9802051at2"/>
<dbReference type="SUPFAM" id="SSF110849">
    <property type="entry name" value="ParB/Sulfiredoxin"/>
    <property type="match status" value="1"/>
</dbReference>
<dbReference type="FunFam" id="1.10.10.2830:FF:000001">
    <property type="entry name" value="Chromosome partitioning protein ParB"/>
    <property type="match status" value="1"/>
</dbReference>
<dbReference type="eggNOG" id="COG1475">
    <property type="taxonomic scope" value="Bacteria"/>
</dbReference>
<dbReference type="InterPro" id="IPR036086">
    <property type="entry name" value="ParB/Sulfiredoxin_sf"/>
</dbReference>
<reference evidence="7" key="2">
    <citation type="submission" date="2012-10" db="EMBL/GenBank/DDBJ databases">
        <title>Improved high-quality draft of Thermaerobacter subterraneus C21, DSM 13965.</title>
        <authorList>
            <consortium name="DOE Joint Genome Institute"/>
            <person name="Eisen J."/>
            <person name="Huntemann M."/>
            <person name="Wei C.-L."/>
            <person name="Han J."/>
            <person name="Detter J.C."/>
            <person name="Han C."/>
            <person name="Tapia R."/>
            <person name="Chen A."/>
            <person name="Kyrpides N."/>
            <person name="Mavromatis K."/>
            <person name="Markowitz V."/>
            <person name="Szeto E."/>
            <person name="Ivanova N."/>
            <person name="Mikhailova N."/>
            <person name="Ovchinnikova G."/>
            <person name="Pagani I."/>
            <person name="Pati A."/>
            <person name="Goodwin L."/>
            <person name="Nordberg H.P."/>
            <person name="Cantor M.N."/>
            <person name="Hua S.X."/>
            <person name="Woyke T."/>
            <person name="Eisen J."/>
            <person name="Klenk H.-P."/>
        </authorList>
    </citation>
    <scope>NUCLEOTIDE SEQUENCE [LARGE SCALE GENOMIC DNA]</scope>
    <source>
        <strain evidence="7">DSM 13965</strain>
    </source>
</reference>
<dbReference type="Pfam" id="PF17762">
    <property type="entry name" value="HTH_ParB"/>
    <property type="match status" value="1"/>
</dbReference>
<dbReference type="STRING" id="867903.ThesuDRAFT_00478"/>
<dbReference type="HOGENOM" id="CLU_023853_0_0_9"/>
<sequence length="298" mass="33133">MSRNKRGLARGIDVKGLDALLPGVRPEAAAAGQQVEQVPVDRIRPNPYQPRRQFDPDALAELVESVRQHGIVQPLLLRPEGDGYRLVAGERRWRAAQAAGLETVPAVVREFSDVEMMEIALVENLQREDLNPIEEAQGYRMLCEELGLTQEQVSQRVGKSRSHIANLMRLLSLPDDLRRLVAEGKLSTGHAKVLLSVPSPVEMRRLAAEVLSEGLTVRQLEQRVAGGGKAPRRRPGASRQPAPEPEVQDLIDRLQRALNTRVALRGRGPRGQIVIEYYSWDDLERILARLESPAAASF</sequence>
<evidence type="ECO:0000256" key="3">
    <source>
        <dbReference type="ARBA" id="ARBA00022829"/>
    </source>
</evidence>
<evidence type="ECO:0000256" key="4">
    <source>
        <dbReference type="ARBA" id="ARBA00023125"/>
    </source>
</evidence>
<dbReference type="CDD" id="cd00093">
    <property type="entry name" value="HTH_XRE"/>
    <property type="match status" value="1"/>
</dbReference>
<dbReference type="NCBIfam" id="TIGR00180">
    <property type="entry name" value="parB_part"/>
    <property type="match status" value="1"/>
</dbReference>
<evidence type="ECO:0000256" key="2">
    <source>
        <dbReference type="ARBA" id="ARBA00006295"/>
    </source>
</evidence>
<dbReference type="CDD" id="cd16393">
    <property type="entry name" value="SPO0J_N"/>
    <property type="match status" value="1"/>
</dbReference>
<name>K6Q1E0_9FIRM</name>
<dbReference type="EMBL" id="AENY02000002">
    <property type="protein sequence ID" value="EKP94774.1"/>
    <property type="molecule type" value="Genomic_DNA"/>
</dbReference>
<dbReference type="SMART" id="SM00470">
    <property type="entry name" value="ParB"/>
    <property type="match status" value="1"/>
</dbReference>
<dbReference type="FunFam" id="3.90.1530.30:FF:000001">
    <property type="entry name" value="Chromosome partitioning protein ParB"/>
    <property type="match status" value="1"/>
</dbReference>
<dbReference type="GO" id="GO:0007059">
    <property type="term" value="P:chromosome segregation"/>
    <property type="evidence" value="ECO:0007669"/>
    <property type="project" value="UniProtKB-KW"/>
</dbReference>
<dbReference type="Gene3D" id="1.10.10.2830">
    <property type="match status" value="1"/>
</dbReference>
<evidence type="ECO:0000256" key="1">
    <source>
        <dbReference type="ARBA" id="ARBA00004453"/>
    </source>
</evidence>
<dbReference type="InterPro" id="IPR003115">
    <property type="entry name" value="ParB_N"/>
</dbReference>
<proteinExistence type="inferred from homology"/>
<keyword evidence="3" id="KW-0159">Chromosome partition</keyword>
<dbReference type="PANTHER" id="PTHR33375">
    <property type="entry name" value="CHROMOSOME-PARTITIONING PROTEIN PARB-RELATED"/>
    <property type="match status" value="1"/>
</dbReference>
<dbReference type="Gene3D" id="3.90.1530.30">
    <property type="match status" value="1"/>
</dbReference>
<accession>K6Q1E0</accession>
<dbReference type="GO" id="GO:0005694">
    <property type="term" value="C:chromosome"/>
    <property type="evidence" value="ECO:0007669"/>
    <property type="project" value="TreeGrafter"/>
</dbReference>
<dbReference type="GO" id="GO:0003677">
    <property type="term" value="F:DNA binding"/>
    <property type="evidence" value="ECO:0007669"/>
    <property type="project" value="UniProtKB-KW"/>
</dbReference>
<dbReference type="Proteomes" id="UP000005710">
    <property type="component" value="Unassembled WGS sequence"/>
</dbReference>
<dbReference type="PANTHER" id="PTHR33375:SF1">
    <property type="entry name" value="CHROMOSOME-PARTITIONING PROTEIN PARB-RELATED"/>
    <property type="match status" value="1"/>
</dbReference>
<evidence type="ECO:0000256" key="5">
    <source>
        <dbReference type="SAM" id="MobiDB-lite"/>
    </source>
</evidence>
<dbReference type="InterPro" id="IPR057240">
    <property type="entry name" value="ParB_dimer_C"/>
</dbReference>
<organism evidence="7 8">
    <name type="scientific">Thermaerobacter subterraneus DSM 13965</name>
    <dbReference type="NCBI Taxonomy" id="867903"/>
    <lineage>
        <taxon>Bacteria</taxon>
        <taxon>Bacillati</taxon>
        <taxon>Bacillota</taxon>
        <taxon>Clostridia</taxon>
        <taxon>Eubacteriales</taxon>
        <taxon>Clostridiales Family XVII. Incertae Sedis</taxon>
        <taxon>Thermaerobacter</taxon>
    </lineage>
</organism>
<keyword evidence="8" id="KW-1185">Reference proteome</keyword>